<dbReference type="EMBL" id="CP046171">
    <property type="protein sequence ID" value="QIS04366.1"/>
    <property type="molecule type" value="Genomic_DNA"/>
</dbReference>
<dbReference type="InterPro" id="IPR027417">
    <property type="entry name" value="P-loop_NTPase"/>
</dbReference>
<dbReference type="RefSeq" id="WP_167463486.1">
    <property type="nucleotide sequence ID" value="NZ_CP046171.1"/>
</dbReference>
<sequence>MAAEAHVQFVSADESTFRKTLLGGDNMVPRTLIRDLAATVASRNTRFEWLNGDEAPVAESIVAESLFGATELRQDERGKVLGRPFKDWMTFLDPDQIGLVNINFTGPARFSGPAGTGKTVVALHRMARFLKESLGRVMFTSFVKTLSKYHESAFQRLALMQLMLVHQIAGGGQNAQLLLVGDGQQQVYAGGWKLSDAGIPLPGGRGRVLRKNYRNREAVLRSAQRIEAANTVDDLDGGPGFVLRDSETVLPGGRAVEKAVRRAKAVDELVRALDEFGYAASDTAVIVGSRRDPAVTSTLSNVPVWRYCHSTVMAAPSTRPSRSARSTEPREWTSLPTSTLPRSRALRSTNSLAAPATVPTRRPPDHGGADPSPTLRLGRGDSGLTGSCLF</sequence>
<organism evidence="2 3">
    <name type="scientific">Nocardia brasiliensis</name>
    <dbReference type="NCBI Taxonomy" id="37326"/>
    <lineage>
        <taxon>Bacteria</taxon>
        <taxon>Bacillati</taxon>
        <taxon>Actinomycetota</taxon>
        <taxon>Actinomycetes</taxon>
        <taxon>Mycobacteriales</taxon>
        <taxon>Nocardiaceae</taxon>
        <taxon>Nocardia</taxon>
    </lineage>
</organism>
<dbReference type="SUPFAM" id="SSF52540">
    <property type="entry name" value="P-loop containing nucleoside triphosphate hydrolases"/>
    <property type="match status" value="1"/>
</dbReference>
<gene>
    <name evidence="2" type="ORF">F5X71_20375</name>
</gene>
<protein>
    <recommendedName>
        <fullName evidence="4">DNA helicase</fullName>
    </recommendedName>
</protein>
<accession>A0A6G9XU01</accession>
<feature type="compositionally biased region" description="Polar residues" evidence="1">
    <location>
        <begin position="334"/>
        <end position="352"/>
    </location>
</feature>
<name>A0A6G9XU01_NOCBR</name>
<proteinExistence type="predicted"/>
<dbReference type="Proteomes" id="UP000501705">
    <property type="component" value="Chromosome"/>
</dbReference>
<evidence type="ECO:0000313" key="2">
    <source>
        <dbReference type="EMBL" id="QIS04366.1"/>
    </source>
</evidence>
<evidence type="ECO:0008006" key="4">
    <source>
        <dbReference type="Google" id="ProtNLM"/>
    </source>
</evidence>
<dbReference type="Gene3D" id="3.40.50.300">
    <property type="entry name" value="P-loop containing nucleotide triphosphate hydrolases"/>
    <property type="match status" value="1"/>
</dbReference>
<dbReference type="AlphaFoldDB" id="A0A6G9XU01"/>
<feature type="region of interest" description="Disordered" evidence="1">
    <location>
        <begin position="316"/>
        <end position="390"/>
    </location>
</feature>
<reference evidence="2 3" key="1">
    <citation type="journal article" date="2019" name="ACS Chem. Biol.">
        <title>Identification and Mobilization of a Cryptic Antibiotic Biosynthesis Gene Locus from a Human-Pathogenic Nocardia Isolate.</title>
        <authorList>
            <person name="Herisse M."/>
            <person name="Ishida K."/>
            <person name="Porter J.L."/>
            <person name="Howden B."/>
            <person name="Hertweck C."/>
            <person name="Stinear T.P."/>
            <person name="Pidot S.J."/>
        </authorList>
    </citation>
    <scope>NUCLEOTIDE SEQUENCE [LARGE SCALE GENOMIC DNA]</scope>
    <source>
        <strain evidence="2 3">AUSMDU00024985</strain>
    </source>
</reference>
<evidence type="ECO:0000313" key="3">
    <source>
        <dbReference type="Proteomes" id="UP000501705"/>
    </source>
</evidence>
<evidence type="ECO:0000256" key="1">
    <source>
        <dbReference type="SAM" id="MobiDB-lite"/>
    </source>
</evidence>